<dbReference type="AlphaFoldDB" id="A0A645H1E1"/>
<comment type="caution">
    <text evidence="1">The sequence shown here is derived from an EMBL/GenBank/DDBJ whole genome shotgun (WGS) entry which is preliminary data.</text>
</comment>
<protein>
    <submittedName>
        <fullName evidence="1">Uncharacterized protein</fullName>
    </submittedName>
</protein>
<dbReference type="EMBL" id="VSSQ01085012">
    <property type="protein sequence ID" value="MPN32818.1"/>
    <property type="molecule type" value="Genomic_DNA"/>
</dbReference>
<proteinExistence type="predicted"/>
<name>A0A645H1E1_9ZZZZ</name>
<evidence type="ECO:0000313" key="1">
    <source>
        <dbReference type="EMBL" id="MPN32818.1"/>
    </source>
</evidence>
<organism evidence="1">
    <name type="scientific">bioreactor metagenome</name>
    <dbReference type="NCBI Taxonomy" id="1076179"/>
    <lineage>
        <taxon>unclassified sequences</taxon>
        <taxon>metagenomes</taxon>
        <taxon>ecological metagenomes</taxon>
    </lineage>
</organism>
<reference evidence="1" key="1">
    <citation type="submission" date="2019-08" db="EMBL/GenBank/DDBJ databases">
        <authorList>
            <person name="Kucharzyk K."/>
            <person name="Murdoch R.W."/>
            <person name="Higgins S."/>
            <person name="Loffler F."/>
        </authorList>
    </citation>
    <scope>NUCLEOTIDE SEQUENCE</scope>
</reference>
<accession>A0A645H1E1</accession>
<sequence length="215" mass="24768">MPEKRKKKQNPGPIYNQSLVFKAEIRAQVYVAAEPQARVPSGVLTTRTGRVAPLLFQNPHRLIIRINQVRLLGRGCPRDPTSDRLDLISRIPPFQPIIGRIRRGLPMFPDQQRRHRAARSNAPGPRVKGVRLNLLRRNPTRGIIKHPGQAMLSRVTLENQDIPITRVNPAKKPYNPNRSLPRITAVPRKRANIRRKRKNWYCKLLNTSPWEIPSR</sequence>
<gene>
    <name evidence="1" type="ORF">SDC9_180298</name>
</gene>